<protein>
    <submittedName>
        <fullName evidence="1">Uncharacterized protein</fullName>
    </submittedName>
</protein>
<evidence type="ECO:0000313" key="1">
    <source>
        <dbReference type="EMBL" id="KAG0419994.1"/>
    </source>
</evidence>
<proteinExistence type="predicted"/>
<comment type="caution">
    <text evidence="1">The sequence shown here is derived from an EMBL/GenBank/DDBJ whole genome shotgun (WGS) entry which is preliminary data.</text>
</comment>
<name>A0AC60PHN5_IXOPE</name>
<keyword evidence="2" id="KW-1185">Reference proteome</keyword>
<evidence type="ECO:0000313" key="2">
    <source>
        <dbReference type="Proteomes" id="UP000805193"/>
    </source>
</evidence>
<accession>A0AC60PHN5</accession>
<dbReference type="Proteomes" id="UP000805193">
    <property type="component" value="Unassembled WGS sequence"/>
</dbReference>
<dbReference type="EMBL" id="JABSTQ010010554">
    <property type="protein sequence ID" value="KAG0419994.1"/>
    <property type="molecule type" value="Genomic_DNA"/>
</dbReference>
<organism evidence="1 2">
    <name type="scientific">Ixodes persulcatus</name>
    <name type="common">Taiga tick</name>
    <dbReference type="NCBI Taxonomy" id="34615"/>
    <lineage>
        <taxon>Eukaryota</taxon>
        <taxon>Metazoa</taxon>
        <taxon>Ecdysozoa</taxon>
        <taxon>Arthropoda</taxon>
        <taxon>Chelicerata</taxon>
        <taxon>Arachnida</taxon>
        <taxon>Acari</taxon>
        <taxon>Parasitiformes</taxon>
        <taxon>Ixodida</taxon>
        <taxon>Ixodoidea</taxon>
        <taxon>Ixodidae</taxon>
        <taxon>Ixodinae</taxon>
        <taxon>Ixodes</taxon>
    </lineage>
</organism>
<reference evidence="1 2" key="1">
    <citation type="journal article" date="2020" name="Cell">
        <title>Large-Scale Comparative Analyses of Tick Genomes Elucidate Their Genetic Diversity and Vector Capacities.</title>
        <authorList>
            <consortium name="Tick Genome and Microbiome Consortium (TIGMIC)"/>
            <person name="Jia N."/>
            <person name="Wang J."/>
            <person name="Shi W."/>
            <person name="Du L."/>
            <person name="Sun Y."/>
            <person name="Zhan W."/>
            <person name="Jiang J.F."/>
            <person name="Wang Q."/>
            <person name="Zhang B."/>
            <person name="Ji P."/>
            <person name="Bell-Sakyi L."/>
            <person name="Cui X.M."/>
            <person name="Yuan T.T."/>
            <person name="Jiang B.G."/>
            <person name="Yang W.F."/>
            <person name="Lam T.T."/>
            <person name="Chang Q.C."/>
            <person name="Ding S.J."/>
            <person name="Wang X.J."/>
            <person name="Zhu J.G."/>
            <person name="Ruan X.D."/>
            <person name="Zhao L."/>
            <person name="Wei J.T."/>
            <person name="Ye R.Z."/>
            <person name="Que T.C."/>
            <person name="Du C.H."/>
            <person name="Zhou Y.H."/>
            <person name="Cheng J.X."/>
            <person name="Dai P.F."/>
            <person name="Guo W.B."/>
            <person name="Han X.H."/>
            <person name="Huang E.J."/>
            <person name="Li L.F."/>
            <person name="Wei W."/>
            <person name="Gao Y.C."/>
            <person name="Liu J.Z."/>
            <person name="Shao H.Z."/>
            <person name="Wang X."/>
            <person name="Wang C.C."/>
            <person name="Yang T.C."/>
            <person name="Huo Q.B."/>
            <person name="Li W."/>
            <person name="Chen H.Y."/>
            <person name="Chen S.E."/>
            <person name="Zhou L.G."/>
            <person name="Ni X.B."/>
            <person name="Tian J.H."/>
            <person name="Sheng Y."/>
            <person name="Liu T."/>
            <person name="Pan Y.S."/>
            <person name="Xia L.Y."/>
            <person name="Li J."/>
            <person name="Zhao F."/>
            <person name="Cao W.C."/>
        </authorList>
    </citation>
    <scope>NUCLEOTIDE SEQUENCE [LARGE SCALE GENOMIC DNA]</scope>
    <source>
        <strain evidence="1">Iper-2018</strain>
    </source>
</reference>
<sequence length="101" mass="11206">MAVTRGIQPTQMIELLAKAFTKVPPVPTAGPPIKGWSEFRRPCSIRIQTLHYTNCSTPSTLCPTPRGARPEWCYLPGMEAVQLPDAWREATLVPLLKPGKH</sequence>
<gene>
    <name evidence="1" type="ORF">HPB47_003742</name>
</gene>